<gene>
    <name evidence="3" type="ORF">C461_05802</name>
</gene>
<dbReference type="Proteomes" id="UP000011575">
    <property type="component" value="Unassembled WGS sequence"/>
</dbReference>
<protein>
    <submittedName>
        <fullName evidence="3">Uncharacterized protein</fullName>
    </submittedName>
</protein>
<evidence type="ECO:0000256" key="1">
    <source>
        <dbReference type="SAM" id="MobiDB-lite"/>
    </source>
</evidence>
<comment type="caution">
    <text evidence="3">The sequence shown here is derived from an EMBL/GenBank/DDBJ whole genome shotgun (WGS) entry which is preliminary data.</text>
</comment>
<name>M0PGD9_9EURY</name>
<dbReference type="PATRIC" id="fig|1230454.4.peg.1176"/>
<keyword evidence="2" id="KW-0472">Membrane</keyword>
<keyword evidence="4" id="KW-1185">Reference proteome</keyword>
<evidence type="ECO:0000313" key="4">
    <source>
        <dbReference type="Proteomes" id="UP000011575"/>
    </source>
</evidence>
<dbReference type="EMBL" id="AOJI01000017">
    <property type="protein sequence ID" value="EMA69121.1"/>
    <property type="molecule type" value="Genomic_DNA"/>
</dbReference>
<feature type="region of interest" description="Disordered" evidence="1">
    <location>
        <begin position="1"/>
        <end position="47"/>
    </location>
</feature>
<feature type="transmembrane region" description="Helical" evidence="2">
    <location>
        <begin position="54"/>
        <end position="76"/>
    </location>
</feature>
<dbReference type="AlphaFoldDB" id="M0PGD9"/>
<sequence>MRPRNGPERPRKHRDAGSSSADDDGRIGRRSRRATTRAAGPSHRAAAERRGTRWFGLFALALPTAAVAGFGALASARVRALASATRGVRSGASPIAAETLAKTLAETLAETIADPTVLRVASALPSELSIVAVAAAVVVGCWAVAIGGAHLVARLLANRRLAGR</sequence>
<evidence type="ECO:0000256" key="2">
    <source>
        <dbReference type="SAM" id="Phobius"/>
    </source>
</evidence>
<keyword evidence="2" id="KW-1133">Transmembrane helix</keyword>
<proteinExistence type="predicted"/>
<organism evidence="3 4">
    <name type="scientific">Halorubrum aidingense JCM 13560</name>
    <dbReference type="NCBI Taxonomy" id="1230454"/>
    <lineage>
        <taxon>Archaea</taxon>
        <taxon>Methanobacteriati</taxon>
        <taxon>Methanobacteriota</taxon>
        <taxon>Stenosarchaea group</taxon>
        <taxon>Halobacteria</taxon>
        <taxon>Halobacteriales</taxon>
        <taxon>Haloferacaceae</taxon>
        <taxon>Halorubrum</taxon>
    </lineage>
</organism>
<evidence type="ECO:0000313" key="3">
    <source>
        <dbReference type="EMBL" id="EMA69121.1"/>
    </source>
</evidence>
<reference evidence="3 4" key="1">
    <citation type="journal article" date="2014" name="PLoS Genet.">
        <title>Phylogenetically driven sequencing of extremely halophilic archaea reveals strategies for static and dynamic osmo-response.</title>
        <authorList>
            <person name="Becker E.A."/>
            <person name="Seitzer P.M."/>
            <person name="Tritt A."/>
            <person name="Larsen D."/>
            <person name="Krusor M."/>
            <person name="Yao A.I."/>
            <person name="Wu D."/>
            <person name="Madern D."/>
            <person name="Eisen J.A."/>
            <person name="Darling A.E."/>
            <person name="Facciotti M.T."/>
        </authorList>
    </citation>
    <scope>NUCLEOTIDE SEQUENCE [LARGE SCALE GENOMIC DNA]</scope>
    <source>
        <strain evidence="3 4">JCM 13560</strain>
    </source>
</reference>
<accession>M0PGD9</accession>
<feature type="transmembrane region" description="Helical" evidence="2">
    <location>
        <begin position="128"/>
        <end position="157"/>
    </location>
</feature>
<keyword evidence="2" id="KW-0812">Transmembrane</keyword>